<gene>
    <name evidence="1" type="ORF">SLEP1_g12531</name>
</gene>
<dbReference type="InterPro" id="IPR021109">
    <property type="entry name" value="Peptidase_aspartic_dom_sf"/>
</dbReference>
<sequence>MQDPIILWKNLSQTGSVNEYQKDFERIRVRVKCSEKQAAFMFVGGLKEELQHSVTCYNPKSVVEAYAIAKHQELSVNSIIEKSRNLPQTELEDRKQKGLCFWCDQRYTMGHRCSKKKLYNLEIYPVDEEGAVEAENLDEGMGLNQITVIDKTKPVVSIHSLDARTTYNVFKVIGSVDNKPILILIDSGGTHNILNEELVAELGLETTKTESYLIFMADGFHVAENMFEKFQEGKLLATSPKKGQCAVATFSLEQALFQDKLVGAGAWIDKQVLKELVRQNADSTSSFGTLFNNEYQCFSSATH</sequence>
<dbReference type="AlphaFoldDB" id="A0AAV5IMZ1"/>
<comment type="caution">
    <text evidence="1">The sequence shown here is derived from an EMBL/GenBank/DDBJ whole genome shotgun (WGS) entry which is preliminary data.</text>
</comment>
<dbReference type="EMBL" id="BPVZ01000014">
    <property type="protein sequence ID" value="GKU99727.1"/>
    <property type="molecule type" value="Genomic_DNA"/>
</dbReference>
<dbReference type="CDD" id="cd00303">
    <property type="entry name" value="retropepsin_like"/>
    <property type="match status" value="1"/>
</dbReference>
<proteinExistence type="predicted"/>
<accession>A0AAV5IMZ1</accession>
<dbReference type="Gene3D" id="2.40.70.10">
    <property type="entry name" value="Acid Proteases"/>
    <property type="match status" value="1"/>
</dbReference>
<evidence type="ECO:0008006" key="3">
    <source>
        <dbReference type="Google" id="ProtNLM"/>
    </source>
</evidence>
<reference evidence="1 2" key="1">
    <citation type="journal article" date="2021" name="Commun. Biol.">
        <title>The genome of Shorea leprosula (Dipterocarpaceae) highlights the ecological relevance of drought in aseasonal tropical rainforests.</title>
        <authorList>
            <person name="Ng K.K.S."/>
            <person name="Kobayashi M.J."/>
            <person name="Fawcett J.A."/>
            <person name="Hatakeyama M."/>
            <person name="Paape T."/>
            <person name="Ng C.H."/>
            <person name="Ang C.C."/>
            <person name="Tnah L.H."/>
            <person name="Lee C.T."/>
            <person name="Nishiyama T."/>
            <person name="Sese J."/>
            <person name="O'Brien M.J."/>
            <person name="Copetti D."/>
            <person name="Mohd Noor M.I."/>
            <person name="Ong R.C."/>
            <person name="Putra M."/>
            <person name="Sireger I.Z."/>
            <person name="Indrioko S."/>
            <person name="Kosugi Y."/>
            <person name="Izuno A."/>
            <person name="Isagi Y."/>
            <person name="Lee S.L."/>
            <person name="Shimizu K.K."/>
        </authorList>
    </citation>
    <scope>NUCLEOTIDE SEQUENCE [LARGE SCALE GENOMIC DNA]</scope>
    <source>
        <strain evidence="1">214</strain>
    </source>
</reference>
<name>A0AAV5IMZ1_9ROSI</name>
<dbReference type="Proteomes" id="UP001054252">
    <property type="component" value="Unassembled WGS sequence"/>
</dbReference>
<keyword evidence="2" id="KW-1185">Reference proteome</keyword>
<evidence type="ECO:0000313" key="2">
    <source>
        <dbReference type="Proteomes" id="UP001054252"/>
    </source>
</evidence>
<protein>
    <recommendedName>
        <fullName evidence="3">Retrotransposon gag domain-containing protein</fullName>
    </recommendedName>
</protein>
<evidence type="ECO:0000313" key="1">
    <source>
        <dbReference type="EMBL" id="GKU99727.1"/>
    </source>
</evidence>
<organism evidence="1 2">
    <name type="scientific">Rubroshorea leprosula</name>
    <dbReference type="NCBI Taxonomy" id="152421"/>
    <lineage>
        <taxon>Eukaryota</taxon>
        <taxon>Viridiplantae</taxon>
        <taxon>Streptophyta</taxon>
        <taxon>Embryophyta</taxon>
        <taxon>Tracheophyta</taxon>
        <taxon>Spermatophyta</taxon>
        <taxon>Magnoliopsida</taxon>
        <taxon>eudicotyledons</taxon>
        <taxon>Gunneridae</taxon>
        <taxon>Pentapetalae</taxon>
        <taxon>rosids</taxon>
        <taxon>malvids</taxon>
        <taxon>Malvales</taxon>
        <taxon>Dipterocarpaceae</taxon>
        <taxon>Rubroshorea</taxon>
    </lineage>
</organism>